<feature type="region of interest" description="Disordered" evidence="1">
    <location>
        <begin position="544"/>
        <end position="599"/>
    </location>
</feature>
<evidence type="ECO:0000313" key="2">
    <source>
        <dbReference type="EMBL" id="CAD7226451.1"/>
    </source>
</evidence>
<feature type="compositionally biased region" description="Polar residues" evidence="1">
    <location>
        <begin position="1155"/>
        <end position="1165"/>
    </location>
</feature>
<sequence length="1305" mass="143929">MQLKVPHDDLDLTPTRLQNGSAPSSTWDRKVASPEASTTEMRRPSVDQQSVVTSGSSSAPSMAKLKTNIVEERSTWSPSDGTPESNSSRSTVHEFGALSSRRRSSALTEDDAEFSSTVCAQISEYGEPEAMDDSSGGLDEHKSQRDASPAERLSQSNSDLSVTQDRDHRLRRSLRSSSLTSDGSEASSWIAEVIDRGGALGDRVMKNLKAANGFLGTDGHLHRRDVSNQSGAVRRSRTASPRSPILEETRSQTSMSFTEVSSLDRAKGNEEHRSYSAMDIENIPPSSPTYKPLFGDVGLSPSLYRRRQLNRKSSIGFRSADELNDDKSADFDNSTQRQAYITSHWSASNLTNGEAPLGTSIQKSINFLLNRNNMHSNNNTPLTPHNSQLRRTTGEPGNTAVIRIGEDGPGGCSSRSSNDVGGPFTSTVELGGTESATTTNRSRNPVRNTTTSARLSGAKGGIFIAPKDVVIIDKPSASTDDVTCTLQSPKSRELMDLVDSTPSLCHRLSRSEDCLGWASDQDRLPKKSILKRRLMEDSCCPDDKTNTWESSSLASSSLRDTLVDSEDEPKRGHSSDTGERRVSWMEGSRLKRTPSKDLEYRNRRENSKYFFGEEDKAGSKPAITSPEFRLGRSRLDRIEETSSPTHRSRSVPNRTSSRSSVRATTSEDSADESPPLSVLRHLPRHYTHTARTPRSTSNSPARKTIRMGTSPVRSRSVGKTSPISSAVSSLSALPATQKVSSSTFIYPEGYRRRESKSPPVRRESRSPVRTTSKDILSTSSQQRYYRKPSESPIRRDSTRPGSRSPLSIRNRPASPSPTRPTVRSEKVLSLSTPSRGSSVPFRRGRNPSDENIVVNHISRTDERSKSPHLTRQDAVEEKEGLTRKVSLDALRYPTPVPPLDGSETESRTSSSLLSFPKPSITSSKTFQVSSSSPTRQLLSKLSESPLGPTTFTSFSDLRPSSPTPRRRMSDEWTAWKRSPTPETMQMRSLKSDDGFSTDSFSEMDEQGHVVHRRRKRSSKRRRTSAQSTKASRLRAMRSTSRSPTPPTLSGSSTINARLDLRNMTLSVLSEEDGTTSKGSARMRRRTPVQRESRPKSWVESLRESTPPRATTPHQPHSERHAVTPPRTTPSQSRNIRRPASGGSWRLTDEFTFLSTKDNSDTNSIGRTRESCAIHHPITTHEITHETPYHVEEPHSDTDASLSRRKPSHSGALVKSAIDRQRETRASNSGTQMTTTISTTPAGHVKITTQGTQNRSVAEREVVNAGPIRGVREITGSRDRKVVLEQTEGGGRSRIVKQITSSRSVT</sequence>
<feature type="compositionally biased region" description="Polar residues" evidence="1">
    <location>
        <begin position="935"/>
        <end position="955"/>
    </location>
</feature>
<feature type="compositionally biased region" description="Basic and acidic residues" evidence="1">
    <location>
        <begin position="1088"/>
        <end position="1102"/>
    </location>
</feature>
<feature type="region of interest" description="Disordered" evidence="1">
    <location>
        <begin position="217"/>
        <end position="272"/>
    </location>
</feature>
<organism evidence="2">
    <name type="scientific">Cyprideis torosa</name>
    <dbReference type="NCBI Taxonomy" id="163714"/>
    <lineage>
        <taxon>Eukaryota</taxon>
        <taxon>Metazoa</taxon>
        <taxon>Ecdysozoa</taxon>
        <taxon>Arthropoda</taxon>
        <taxon>Crustacea</taxon>
        <taxon>Oligostraca</taxon>
        <taxon>Ostracoda</taxon>
        <taxon>Podocopa</taxon>
        <taxon>Podocopida</taxon>
        <taxon>Cytherocopina</taxon>
        <taxon>Cytheroidea</taxon>
        <taxon>Cytherideidae</taxon>
        <taxon>Cyprideis</taxon>
    </lineage>
</organism>
<feature type="compositionally biased region" description="Polar residues" evidence="1">
    <location>
        <begin position="153"/>
        <end position="163"/>
    </location>
</feature>
<feature type="region of interest" description="Disordered" evidence="1">
    <location>
        <begin position="1155"/>
        <end position="1212"/>
    </location>
</feature>
<feature type="compositionally biased region" description="Basic and acidic residues" evidence="1">
    <location>
        <begin position="787"/>
        <end position="798"/>
    </location>
</feature>
<feature type="compositionally biased region" description="Basic and acidic residues" evidence="1">
    <location>
        <begin position="858"/>
        <end position="886"/>
    </location>
</feature>
<feature type="compositionally biased region" description="Polar residues" evidence="1">
    <location>
        <begin position="980"/>
        <end position="1000"/>
    </location>
</feature>
<feature type="compositionally biased region" description="Polar residues" evidence="1">
    <location>
        <begin position="251"/>
        <end position="261"/>
    </location>
</feature>
<feature type="compositionally biased region" description="Polar residues" evidence="1">
    <location>
        <begin position="413"/>
        <end position="453"/>
    </location>
</feature>
<feature type="compositionally biased region" description="Basic and acidic residues" evidence="1">
    <location>
        <begin position="750"/>
        <end position="766"/>
    </location>
</feature>
<feature type="compositionally biased region" description="Low complexity" evidence="1">
    <location>
        <begin position="654"/>
        <end position="666"/>
    </location>
</feature>
<feature type="compositionally biased region" description="Low complexity" evidence="1">
    <location>
        <begin position="907"/>
        <end position="934"/>
    </location>
</feature>
<feature type="region of interest" description="Disordered" evidence="1">
    <location>
        <begin position="1"/>
        <end position="186"/>
    </location>
</feature>
<dbReference type="EMBL" id="OB660833">
    <property type="protein sequence ID" value="CAD7226451.1"/>
    <property type="molecule type" value="Genomic_DNA"/>
</dbReference>
<name>A0A7R8W7M6_9CRUS</name>
<evidence type="ECO:0000256" key="1">
    <source>
        <dbReference type="SAM" id="MobiDB-lite"/>
    </source>
</evidence>
<feature type="compositionally biased region" description="Basic and acidic residues" evidence="1">
    <location>
        <begin position="262"/>
        <end position="272"/>
    </location>
</feature>
<feature type="region of interest" description="Disordered" evidence="1">
    <location>
        <begin position="406"/>
        <end position="453"/>
    </location>
</feature>
<feature type="compositionally biased region" description="Basic and acidic residues" evidence="1">
    <location>
        <begin position="138"/>
        <end position="149"/>
    </location>
</feature>
<protein>
    <submittedName>
        <fullName evidence="2">Uncharacterized protein</fullName>
    </submittedName>
</protein>
<feature type="compositionally biased region" description="Low complexity" evidence="1">
    <location>
        <begin position="1038"/>
        <end position="1053"/>
    </location>
</feature>
<accession>A0A7R8W7M6</accession>
<gene>
    <name evidence="2" type="ORF">CTOB1V02_LOCUS4369</name>
</gene>
<feature type="region of interest" description="Disordered" evidence="1">
    <location>
        <begin position="750"/>
        <end position="1143"/>
    </location>
</feature>
<feature type="compositionally biased region" description="Polar residues" evidence="1">
    <location>
        <begin position="75"/>
        <end position="90"/>
    </location>
</feature>
<feature type="compositionally biased region" description="Basic and acidic residues" evidence="1">
    <location>
        <begin position="568"/>
        <end position="583"/>
    </location>
</feature>
<feature type="compositionally biased region" description="Basic residues" evidence="1">
    <location>
        <begin position="1009"/>
        <end position="1023"/>
    </location>
</feature>
<feature type="compositionally biased region" description="Basic and acidic residues" evidence="1">
    <location>
        <begin position="1181"/>
        <end position="1197"/>
    </location>
</feature>
<proteinExistence type="predicted"/>
<feature type="compositionally biased region" description="Polar residues" evidence="1">
    <location>
        <begin position="15"/>
        <end position="26"/>
    </location>
</feature>
<feature type="compositionally biased region" description="Polar residues" evidence="1">
    <location>
        <begin position="773"/>
        <end position="783"/>
    </location>
</feature>
<feature type="region of interest" description="Disordered" evidence="1">
    <location>
        <begin position="612"/>
        <end position="738"/>
    </location>
</feature>
<reference evidence="2" key="1">
    <citation type="submission" date="2020-11" db="EMBL/GenBank/DDBJ databases">
        <authorList>
            <person name="Tran Van P."/>
        </authorList>
    </citation>
    <scope>NUCLEOTIDE SEQUENCE</scope>
</reference>
<feature type="compositionally biased region" description="Basic and acidic residues" evidence="1">
    <location>
        <begin position="1"/>
        <end position="10"/>
    </location>
</feature>
<feature type="compositionally biased region" description="Low complexity" evidence="1">
    <location>
        <begin position="46"/>
        <end position="61"/>
    </location>
</feature>
<feature type="compositionally biased region" description="Low complexity" evidence="1">
    <location>
        <begin position="721"/>
        <end position="735"/>
    </location>
</feature>
<feature type="compositionally biased region" description="Basic and acidic residues" evidence="1">
    <location>
        <begin position="629"/>
        <end position="640"/>
    </location>
</feature>
<feature type="compositionally biased region" description="Polar residues" evidence="1">
    <location>
        <begin position="689"/>
        <end position="701"/>
    </location>
</feature>
<feature type="compositionally biased region" description="Polar residues" evidence="1">
    <location>
        <begin position="641"/>
        <end position="653"/>
    </location>
</feature>